<dbReference type="Proteomes" id="UP000611640">
    <property type="component" value="Chromosome"/>
</dbReference>
<organism evidence="2 3">
    <name type="scientific">Actinocatenispora thailandica</name>
    <dbReference type="NCBI Taxonomy" id="227318"/>
    <lineage>
        <taxon>Bacteria</taxon>
        <taxon>Bacillati</taxon>
        <taxon>Actinomycetota</taxon>
        <taxon>Actinomycetes</taxon>
        <taxon>Micromonosporales</taxon>
        <taxon>Micromonosporaceae</taxon>
        <taxon>Actinocatenispora</taxon>
    </lineage>
</organism>
<name>A0A7R7HXG0_9ACTN</name>
<dbReference type="PROSITE" id="PS51318">
    <property type="entry name" value="TAT"/>
    <property type="match status" value="1"/>
</dbReference>
<dbReference type="EMBL" id="AP023355">
    <property type="protein sequence ID" value="BCJ35108.1"/>
    <property type="molecule type" value="Genomic_DNA"/>
</dbReference>
<evidence type="ECO:0000313" key="3">
    <source>
        <dbReference type="Proteomes" id="UP000611640"/>
    </source>
</evidence>
<keyword evidence="1" id="KW-0732">Signal</keyword>
<dbReference type="KEGG" id="atl:Athai_26110"/>
<dbReference type="AlphaFoldDB" id="A0A7R7HXG0"/>
<dbReference type="RefSeq" id="WP_203961713.1">
    <property type="nucleotide sequence ID" value="NZ_AP023355.1"/>
</dbReference>
<gene>
    <name evidence="2" type="ORF">Athai_26110</name>
</gene>
<proteinExistence type="predicted"/>
<evidence type="ECO:0000256" key="1">
    <source>
        <dbReference type="SAM" id="SignalP"/>
    </source>
</evidence>
<feature type="chain" id="PRO_5030666597" description="Secreted protein" evidence="1">
    <location>
        <begin position="38"/>
        <end position="404"/>
    </location>
</feature>
<feature type="signal peptide" evidence="1">
    <location>
        <begin position="1"/>
        <end position="37"/>
    </location>
</feature>
<sequence length="404" mass="43438">MNHPPQWSRRHVLVGGAVATAAATGLAALGAPGTAAAATYPAPVRLDPDAFRLTAGPRTDALLHGLDRALPRASVREVLARADRVGAAATPHATGLAAAFAWNEEDGNTAEWYPQGISTSADASPSGRYDGRRMLFASWYSKSTDPDKGSRVSFIDYSDPAAPRYRHVLLVEPYLDDDGRPDFRAVPVHAGGIVVYGHLLYVVDTWNGFRVFDLRRIWRVDDSDDGAVGRATDGSYQGFGHAYVLPQCTSYRSSTTGDVARLRYSCCGLDRSGGTPGIIIGEYNVNGEDATGSGARVVRFPLDGPTFAPAGDGQVHATEAYQVFVRSIQGAVAHRDRFFLSRSNGTTHYSGLVTFTADTAPVLADESMPIGTEDLSYWPGRDEVWTLCEHPGLRFVLAVRASSF</sequence>
<evidence type="ECO:0008006" key="4">
    <source>
        <dbReference type="Google" id="ProtNLM"/>
    </source>
</evidence>
<reference evidence="2 3" key="1">
    <citation type="submission" date="2020-08" db="EMBL/GenBank/DDBJ databases">
        <title>Whole genome shotgun sequence of Actinocatenispora thailandica NBRC 105041.</title>
        <authorList>
            <person name="Komaki H."/>
            <person name="Tamura T."/>
        </authorList>
    </citation>
    <scope>NUCLEOTIDE SEQUENCE [LARGE SCALE GENOMIC DNA]</scope>
    <source>
        <strain evidence="2 3">NBRC 105041</strain>
    </source>
</reference>
<evidence type="ECO:0000313" key="2">
    <source>
        <dbReference type="EMBL" id="BCJ35108.1"/>
    </source>
</evidence>
<accession>A0A7R7HXG0</accession>
<protein>
    <recommendedName>
        <fullName evidence="4">Secreted protein</fullName>
    </recommendedName>
</protein>
<keyword evidence="3" id="KW-1185">Reference proteome</keyword>
<dbReference type="InterPro" id="IPR006311">
    <property type="entry name" value="TAT_signal"/>
</dbReference>